<comment type="caution">
    <text evidence="1">The sequence shown here is derived from an EMBL/GenBank/DDBJ whole genome shotgun (WGS) entry which is preliminary data.</text>
</comment>
<keyword evidence="2" id="KW-1185">Reference proteome</keyword>
<gene>
    <name evidence="1" type="ORF">GXW74_07970</name>
</gene>
<reference evidence="1" key="2">
    <citation type="journal article" date="2021" name="Syst. Appl. Microbiol.">
        <title>Roseomonas hellenica sp. nov., isolated from roots of wild-growing Alkanna tinctoria.</title>
        <authorList>
            <person name="Rat A."/>
            <person name="Naranjo H.D."/>
            <person name="Lebbe L."/>
            <person name="Cnockaert M."/>
            <person name="Krigas N."/>
            <person name="Grigoriadou K."/>
            <person name="Maloupa E."/>
            <person name="Willems A."/>
        </authorList>
    </citation>
    <scope>NUCLEOTIDE SEQUENCE</scope>
    <source>
        <strain evidence="1">LMG 31228</strain>
    </source>
</reference>
<organism evidence="1 2">
    <name type="scientific">Neoroseomonas eburnea</name>
    <dbReference type="NCBI Taxonomy" id="1346889"/>
    <lineage>
        <taxon>Bacteria</taxon>
        <taxon>Pseudomonadati</taxon>
        <taxon>Pseudomonadota</taxon>
        <taxon>Alphaproteobacteria</taxon>
        <taxon>Acetobacterales</taxon>
        <taxon>Acetobacteraceae</taxon>
        <taxon>Neoroseomonas</taxon>
    </lineage>
</organism>
<name>A0A9X9X9N4_9PROT</name>
<evidence type="ECO:0000313" key="1">
    <source>
        <dbReference type="EMBL" id="MBR0680420.1"/>
    </source>
</evidence>
<dbReference type="RefSeq" id="WP_211845949.1">
    <property type="nucleotide sequence ID" value="NZ_JAAEDL010000006.1"/>
</dbReference>
<evidence type="ECO:0000313" key="2">
    <source>
        <dbReference type="Proteomes" id="UP001138709"/>
    </source>
</evidence>
<sequence>MRVIRASAHEDAILTAEEDRRDVSEPDALTGLAVLMADPLAVPEAALTSIDGYALLQCGGASRRP</sequence>
<dbReference type="AlphaFoldDB" id="A0A9X9X9N4"/>
<protein>
    <submittedName>
        <fullName evidence="1">Uncharacterized protein</fullName>
    </submittedName>
</protein>
<accession>A0A9X9X9N4</accession>
<proteinExistence type="predicted"/>
<dbReference type="EMBL" id="JAAEDL010000006">
    <property type="protein sequence ID" value="MBR0680420.1"/>
    <property type="molecule type" value="Genomic_DNA"/>
</dbReference>
<dbReference type="Proteomes" id="UP001138709">
    <property type="component" value="Unassembled WGS sequence"/>
</dbReference>
<reference evidence="1" key="1">
    <citation type="submission" date="2020-01" db="EMBL/GenBank/DDBJ databases">
        <authorList>
            <person name="Rat A."/>
        </authorList>
    </citation>
    <scope>NUCLEOTIDE SEQUENCE</scope>
    <source>
        <strain evidence="1">LMG 31228</strain>
    </source>
</reference>